<evidence type="ECO:0000256" key="10">
    <source>
        <dbReference type="ARBA" id="ARBA00047783"/>
    </source>
</evidence>
<dbReference type="RefSeq" id="XP_011496707.1">
    <property type="nucleotide sequence ID" value="XM_011498405.1"/>
</dbReference>
<evidence type="ECO:0000256" key="3">
    <source>
        <dbReference type="ARBA" id="ARBA00022603"/>
    </source>
</evidence>
<comment type="catalytic activity">
    <reaction evidence="10 11">
        <text>guanosine(37) in tRNA + S-adenosyl-L-methionine = N(1)-methylguanosine(37) in tRNA + S-adenosyl-L-homocysteine + H(+)</text>
        <dbReference type="Rhea" id="RHEA:36899"/>
        <dbReference type="Rhea" id="RHEA-COMP:10145"/>
        <dbReference type="Rhea" id="RHEA-COMP:10147"/>
        <dbReference type="ChEBI" id="CHEBI:15378"/>
        <dbReference type="ChEBI" id="CHEBI:57856"/>
        <dbReference type="ChEBI" id="CHEBI:59789"/>
        <dbReference type="ChEBI" id="CHEBI:73542"/>
        <dbReference type="ChEBI" id="CHEBI:74269"/>
        <dbReference type="EC" id="2.1.1.228"/>
    </reaction>
</comment>
<dbReference type="GO" id="GO:0002939">
    <property type="term" value="P:tRNA N1-guanine methylation"/>
    <property type="evidence" value="ECO:0007669"/>
    <property type="project" value="TreeGrafter"/>
</dbReference>
<dbReference type="GeneID" id="105361282"/>
<organism evidence="14 15">
    <name type="scientific">Ceratosolen solmsi marchali</name>
    <dbReference type="NCBI Taxonomy" id="326594"/>
    <lineage>
        <taxon>Eukaryota</taxon>
        <taxon>Metazoa</taxon>
        <taxon>Ecdysozoa</taxon>
        <taxon>Arthropoda</taxon>
        <taxon>Hexapoda</taxon>
        <taxon>Insecta</taxon>
        <taxon>Pterygota</taxon>
        <taxon>Neoptera</taxon>
        <taxon>Endopterygota</taxon>
        <taxon>Hymenoptera</taxon>
        <taxon>Apocrita</taxon>
        <taxon>Proctotrupomorpha</taxon>
        <taxon>Chalcidoidea</taxon>
        <taxon>Agaonidae</taxon>
        <taxon>Agaoninae</taxon>
        <taxon>Ceratosolen</taxon>
    </lineage>
</organism>
<feature type="binding site" evidence="11">
    <location>
        <position position="241"/>
    </location>
    <ligand>
        <name>S-adenosyl-L-methionine</name>
        <dbReference type="ChEBI" id="CHEBI:59789"/>
    </ligand>
</feature>
<feature type="binding site" evidence="11">
    <location>
        <position position="337"/>
    </location>
    <ligand>
        <name>S-adenosyl-L-methionine</name>
        <dbReference type="ChEBI" id="CHEBI:59789"/>
    </ligand>
</feature>
<dbReference type="FunFam" id="3.30.300.110:FF:000001">
    <property type="entry name" value="tRNA (guanine(37)-N1)-methyltransferase"/>
    <property type="match status" value="1"/>
</dbReference>
<evidence type="ECO:0000256" key="9">
    <source>
        <dbReference type="ARBA" id="ARBA00045951"/>
    </source>
</evidence>
<dbReference type="InterPro" id="IPR056743">
    <property type="entry name" value="TRM5-TYW2-like_MTfase"/>
</dbReference>
<dbReference type="SUPFAM" id="SSF53335">
    <property type="entry name" value="S-adenosyl-L-methionine-dependent methyltransferases"/>
    <property type="match status" value="1"/>
</dbReference>
<sequence length="465" mass="53787">MIGSRIVQLNIHLSKVQFNFYHQTSMASLLVPPTSIRGKNSLDYEAFNITLKNIPCVVLADQYLRQFINKLRPFFLKFRSFKSVQSLETIDGQYIVYLDPRKIKNVTDVLKKEILWNKLYKEVELKLSYINWQPHEVLNAILPEDIEVPTSFSQVGHIIHLNLRNEQLPYKNVIGQVYLDKIPNVKTVVNKVNIIDNVYRNFAMEILAGEQNTMVSVKENGCIYHFDFSKVYWNPRLGTEHFALVNFMKKGDVLYDIFAGVGPFAVPSARKGIRVLANDLNPESYKWLVKNAQVNKVTDLLMAFNKDGREFLKVDVKKDIVERREKNDNGSEHIVMNLPALAVEFLDVFENWLSSEEIDKVCLNPPVVHVYCFIKASKSDDFYALAKLYIEKKLGYNLPSESLLNIHQVRNIASNKEMMRVSFLLTKNMLKEEPAMKKLKHVNDNDDDNFLGNNGEEQEQDKECI</sequence>
<keyword evidence="3 11" id="KW-0489">Methyltransferase</keyword>
<comment type="similarity">
    <text evidence="1">Belongs to the class I-like SAM-binding methyltransferase superfamily. TRM5/TYW2 family.</text>
</comment>
<dbReference type="Gene3D" id="3.40.50.150">
    <property type="entry name" value="Vaccinia Virus protein VP39"/>
    <property type="match status" value="1"/>
</dbReference>
<feature type="region of interest" description="Disordered" evidence="12">
    <location>
        <begin position="442"/>
        <end position="465"/>
    </location>
</feature>
<dbReference type="PANTHER" id="PTHR23245:SF36">
    <property type="entry name" value="TRNA (GUANINE(37)-N1)-METHYLTRANSFERASE"/>
    <property type="match status" value="1"/>
</dbReference>
<dbReference type="AlphaFoldDB" id="A0AAJ6YEQ2"/>
<name>A0AAJ6YEQ2_9HYME</name>
<evidence type="ECO:0000256" key="4">
    <source>
        <dbReference type="ARBA" id="ARBA00022679"/>
    </source>
</evidence>
<evidence type="ECO:0000256" key="1">
    <source>
        <dbReference type="ARBA" id="ARBA00009775"/>
    </source>
</evidence>
<comment type="subunit">
    <text evidence="11">Monomer.</text>
</comment>
<dbReference type="HAMAP" id="MF_03152">
    <property type="entry name" value="TRM5"/>
    <property type="match status" value="1"/>
</dbReference>
<dbReference type="InterPro" id="IPR030382">
    <property type="entry name" value="MeTrfase_TRM5/TYW2"/>
</dbReference>
<evidence type="ECO:0000256" key="8">
    <source>
        <dbReference type="ARBA" id="ARBA00023242"/>
    </source>
</evidence>
<accession>A0AAJ6YEQ2</accession>
<feature type="compositionally biased region" description="Acidic residues" evidence="12">
    <location>
        <begin position="456"/>
        <end position="465"/>
    </location>
</feature>
<gene>
    <name evidence="15" type="primary">LOC105361282</name>
</gene>
<feature type="binding site" evidence="11">
    <location>
        <begin position="279"/>
        <end position="280"/>
    </location>
    <ligand>
        <name>S-adenosyl-L-methionine</name>
        <dbReference type="ChEBI" id="CHEBI:59789"/>
    </ligand>
</feature>
<comment type="function">
    <text evidence="9">Involved in mitochondrial tRNA methylation. Specifically methylates the N1 position of guanosine-37 in various tRNAs. Methylation is not dependent on the nature of the nucleoside 5' of the target nucleoside. This is the first step in the biosynthesis of wybutosine (yW), a modified base adjacent to the anticodon of tRNAs and required for accurate decoding.</text>
</comment>
<proteinExistence type="inferred from homology"/>
<evidence type="ECO:0000256" key="12">
    <source>
        <dbReference type="SAM" id="MobiDB-lite"/>
    </source>
</evidence>
<comment type="similarity">
    <text evidence="11">Belongs to the TRM5 / TYW2 family.</text>
</comment>
<reference evidence="15" key="1">
    <citation type="submission" date="2025-08" db="UniProtKB">
        <authorList>
            <consortium name="RefSeq"/>
        </authorList>
    </citation>
    <scope>IDENTIFICATION</scope>
</reference>
<dbReference type="EC" id="2.1.1.228" evidence="11"/>
<keyword evidence="14" id="KW-1185">Reference proteome</keyword>
<keyword evidence="5 11" id="KW-0949">S-adenosyl-L-methionine</keyword>
<evidence type="ECO:0000256" key="11">
    <source>
        <dbReference type="HAMAP-Rule" id="MF_03152"/>
    </source>
</evidence>
<comment type="function">
    <text evidence="11">Specifically methylates the N1 position of guanosine-37 in various cytoplasmic and mitochondrial tRNAs. Methylation is not dependent on the nature of the nucleoside 5' of the target nucleoside. This is the first step in the biosynthesis of wybutosine (yW), a modified base adjacent to the anticodon of tRNAs and required for accurate decoding.</text>
</comment>
<feature type="domain" description="SAM-dependent methyltransferase TRM5/TYW2-type" evidence="13">
    <location>
        <begin position="152"/>
        <end position="427"/>
    </location>
</feature>
<dbReference type="PROSITE" id="PS51684">
    <property type="entry name" value="SAM_MT_TRM5_TYW2"/>
    <property type="match status" value="1"/>
</dbReference>
<dbReference type="Gene3D" id="3.30.300.110">
    <property type="entry name" value="Met-10+ protein-like domains"/>
    <property type="match status" value="1"/>
</dbReference>
<dbReference type="PANTHER" id="PTHR23245">
    <property type="entry name" value="TRNA METHYLTRANSFERASE"/>
    <property type="match status" value="1"/>
</dbReference>
<evidence type="ECO:0000256" key="7">
    <source>
        <dbReference type="ARBA" id="ARBA00023128"/>
    </source>
</evidence>
<keyword evidence="2 11" id="KW-0963">Cytoplasm</keyword>
<keyword evidence="8 11" id="KW-0539">Nucleus</keyword>
<dbReference type="InterPro" id="IPR025792">
    <property type="entry name" value="tRNA_Gua_MeTrfase_euk"/>
</dbReference>
<dbReference type="GO" id="GO:0005634">
    <property type="term" value="C:nucleus"/>
    <property type="evidence" value="ECO:0007669"/>
    <property type="project" value="UniProtKB-SubCell"/>
</dbReference>
<evidence type="ECO:0000256" key="6">
    <source>
        <dbReference type="ARBA" id="ARBA00022694"/>
    </source>
</evidence>
<protein>
    <recommendedName>
        <fullName evidence="11">tRNA (guanine(37)-N1)-methyltransferase</fullName>
        <ecNumber evidence="11">2.1.1.228</ecNumber>
    </recommendedName>
    <alternativeName>
        <fullName evidence="11">M1G-methyltransferase</fullName>
    </alternativeName>
    <alternativeName>
        <fullName evidence="11">tRNA [GM37] methyltransferase</fullName>
    </alternativeName>
    <alternativeName>
        <fullName evidence="11">tRNA methyltransferase 5 homolog</fullName>
    </alternativeName>
</protein>
<evidence type="ECO:0000313" key="14">
    <source>
        <dbReference type="Proteomes" id="UP000695007"/>
    </source>
</evidence>
<dbReference type="Pfam" id="PF25133">
    <property type="entry name" value="TYW2_N_2"/>
    <property type="match status" value="1"/>
</dbReference>
<keyword evidence="4 11" id="KW-0808">Transferase</keyword>
<comment type="subcellular location">
    <subcellularLocation>
        <location evidence="11">Mitochondrion matrix</location>
    </subcellularLocation>
    <subcellularLocation>
        <location evidence="11">Nucleus</location>
    </subcellularLocation>
    <subcellularLocation>
        <location evidence="11">Cytoplasm</location>
    </subcellularLocation>
    <text evidence="11">Predominantly in the mitochondria and in the nucleus.</text>
</comment>
<dbReference type="Proteomes" id="UP000695007">
    <property type="component" value="Unplaced"/>
</dbReference>
<evidence type="ECO:0000256" key="5">
    <source>
        <dbReference type="ARBA" id="ARBA00022691"/>
    </source>
</evidence>
<dbReference type="GO" id="GO:0052906">
    <property type="term" value="F:tRNA (guanine(37)-N1)-methyltransferase activity"/>
    <property type="evidence" value="ECO:0007669"/>
    <property type="project" value="UniProtKB-UniRule"/>
</dbReference>
<evidence type="ECO:0000259" key="13">
    <source>
        <dbReference type="PROSITE" id="PS51684"/>
    </source>
</evidence>
<feature type="binding site" evidence="11">
    <location>
        <begin position="307"/>
        <end position="308"/>
    </location>
    <ligand>
        <name>S-adenosyl-L-methionine</name>
        <dbReference type="ChEBI" id="CHEBI:59789"/>
    </ligand>
</feature>
<dbReference type="InterPro" id="IPR029063">
    <property type="entry name" value="SAM-dependent_MTases_sf"/>
</dbReference>
<dbReference type="Pfam" id="PF02475">
    <property type="entry name" value="TRM5-TYW2_MTfase"/>
    <property type="match status" value="1"/>
</dbReference>
<keyword evidence="7 11" id="KW-0496">Mitochondrion</keyword>
<keyword evidence="6 11" id="KW-0819">tRNA processing</keyword>
<dbReference type="InterPro" id="IPR056744">
    <property type="entry name" value="TRM5/TYW2-like_N"/>
</dbReference>
<evidence type="ECO:0000313" key="15">
    <source>
        <dbReference type="RefSeq" id="XP_011496707.1"/>
    </source>
</evidence>
<dbReference type="GO" id="GO:0005759">
    <property type="term" value="C:mitochondrial matrix"/>
    <property type="evidence" value="ECO:0007669"/>
    <property type="project" value="UniProtKB-SubCell"/>
</dbReference>
<dbReference type="KEGG" id="csol:105361282"/>
<evidence type="ECO:0000256" key="2">
    <source>
        <dbReference type="ARBA" id="ARBA00022490"/>
    </source>
</evidence>
<dbReference type="GO" id="GO:0070901">
    <property type="term" value="P:mitochondrial tRNA methylation"/>
    <property type="evidence" value="ECO:0007669"/>
    <property type="project" value="TreeGrafter"/>
</dbReference>